<gene>
    <name evidence="1" type="ORF">Baya_1199</name>
</gene>
<dbReference type="AlphaFoldDB" id="A0A556TKE7"/>
<reference evidence="1 2" key="1">
    <citation type="journal article" date="2019" name="Genome Biol. Evol.">
        <title>Whole-Genome Sequencing of the Giant Devil Catfish, Bagarius yarrelli.</title>
        <authorList>
            <person name="Jiang W."/>
            <person name="Lv Y."/>
            <person name="Cheng L."/>
            <person name="Yang K."/>
            <person name="Chao B."/>
            <person name="Wang X."/>
            <person name="Li Y."/>
            <person name="Pan X."/>
            <person name="You X."/>
            <person name="Zhang Y."/>
            <person name="Yang J."/>
            <person name="Li J."/>
            <person name="Zhang X."/>
            <person name="Liu S."/>
            <person name="Sun C."/>
            <person name="Yang J."/>
            <person name="Shi Q."/>
        </authorList>
    </citation>
    <scope>NUCLEOTIDE SEQUENCE [LARGE SCALE GENOMIC DNA]</scope>
    <source>
        <strain evidence="1">JWS20170419001</strain>
        <tissue evidence="1">Muscle</tissue>
    </source>
</reference>
<evidence type="ECO:0000313" key="1">
    <source>
        <dbReference type="EMBL" id="TSK17819.1"/>
    </source>
</evidence>
<dbReference type="EMBL" id="VCAZ01000004">
    <property type="protein sequence ID" value="TSK17819.1"/>
    <property type="molecule type" value="Genomic_DNA"/>
</dbReference>
<dbReference type="Proteomes" id="UP000319801">
    <property type="component" value="Unassembled WGS sequence"/>
</dbReference>
<evidence type="ECO:0000313" key="2">
    <source>
        <dbReference type="Proteomes" id="UP000319801"/>
    </source>
</evidence>
<proteinExistence type="predicted"/>
<sequence>MLREQEFVLQVTSPWTQFLLTPTPNSKSSIKHMTRTIIHCAHGTNKPSARTVNSRTHAEFKEDKNFQHFVMKIYNMAQGRSPTTYESLPIDDVSSPVNASSSAVSVSSCMLNYSPFTA</sequence>
<organism evidence="1 2">
    <name type="scientific">Bagarius yarrelli</name>
    <name type="common">Goonch</name>
    <name type="synonym">Bagrus yarrelli</name>
    <dbReference type="NCBI Taxonomy" id="175774"/>
    <lineage>
        <taxon>Eukaryota</taxon>
        <taxon>Metazoa</taxon>
        <taxon>Chordata</taxon>
        <taxon>Craniata</taxon>
        <taxon>Vertebrata</taxon>
        <taxon>Euteleostomi</taxon>
        <taxon>Actinopterygii</taxon>
        <taxon>Neopterygii</taxon>
        <taxon>Teleostei</taxon>
        <taxon>Ostariophysi</taxon>
        <taxon>Siluriformes</taxon>
        <taxon>Sisoridae</taxon>
        <taxon>Sisorinae</taxon>
        <taxon>Bagarius</taxon>
    </lineage>
</organism>
<keyword evidence="2" id="KW-1185">Reference proteome</keyword>
<name>A0A556TKE7_BAGYA</name>
<comment type="caution">
    <text evidence="1">The sequence shown here is derived from an EMBL/GenBank/DDBJ whole genome shotgun (WGS) entry which is preliminary data.</text>
</comment>
<protein>
    <submittedName>
        <fullName evidence="1">Uncharacterized protein</fullName>
    </submittedName>
</protein>
<accession>A0A556TKE7</accession>